<keyword evidence="3" id="KW-0949">S-adenosyl-L-methionine</keyword>
<organism evidence="5 6">
    <name type="scientific">Stephania cephalantha</name>
    <dbReference type="NCBI Taxonomy" id="152367"/>
    <lineage>
        <taxon>Eukaryota</taxon>
        <taxon>Viridiplantae</taxon>
        <taxon>Streptophyta</taxon>
        <taxon>Embryophyta</taxon>
        <taxon>Tracheophyta</taxon>
        <taxon>Spermatophyta</taxon>
        <taxon>Magnoliopsida</taxon>
        <taxon>Ranunculales</taxon>
        <taxon>Menispermaceae</taxon>
        <taxon>Menispermoideae</taxon>
        <taxon>Cissampelideae</taxon>
        <taxon>Stephania</taxon>
    </lineage>
</organism>
<evidence type="ECO:0000256" key="3">
    <source>
        <dbReference type="ARBA" id="ARBA00022691"/>
    </source>
</evidence>
<protein>
    <recommendedName>
        <fullName evidence="4">O-methyltransferase C-terminal domain-containing protein</fullName>
    </recommendedName>
</protein>
<proteinExistence type="predicted"/>
<dbReference type="InterPro" id="IPR016461">
    <property type="entry name" value="COMT-like"/>
</dbReference>
<gene>
    <name evidence="5" type="ORF">Scep_023658</name>
</gene>
<dbReference type="Proteomes" id="UP001419268">
    <property type="component" value="Unassembled WGS sequence"/>
</dbReference>
<name>A0AAP0HSZ9_9MAGN</name>
<reference evidence="5 6" key="1">
    <citation type="submission" date="2024-01" db="EMBL/GenBank/DDBJ databases">
        <title>Genome assemblies of Stephania.</title>
        <authorList>
            <person name="Yang L."/>
        </authorList>
    </citation>
    <scope>NUCLEOTIDE SEQUENCE [LARGE SCALE GENOMIC DNA]</scope>
    <source>
        <strain evidence="5">JXDWG</strain>
        <tissue evidence="5">Leaf</tissue>
    </source>
</reference>
<dbReference type="GO" id="GO:0032259">
    <property type="term" value="P:methylation"/>
    <property type="evidence" value="ECO:0007669"/>
    <property type="project" value="UniProtKB-KW"/>
</dbReference>
<comment type="caution">
    <text evidence="5">The sequence shown here is derived from an EMBL/GenBank/DDBJ whole genome shotgun (WGS) entry which is preliminary data.</text>
</comment>
<dbReference type="AlphaFoldDB" id="A0AAP0HSZ9"/>
<dbReference type="InterPro" id="IPR029063">
    <property type="entry name" value="SAM-dependent_MTases_sf"/>
</dbReference>
<keyword evidence="2" id="KW-0808">Transferase</keyword>
<dbReference type="PANTHER" id="PTHR11746">
    <property type="entry name" value="O-METHYLTRANSFERASE"/>
    <property type="match status" value="1"/>
</dbReference>
<dbReference type="InterPro" id="IPR001077">
    <property type="entry name" value="COMT_C"/>
</dbReference>
<evidence type="ECO:0000256" key="1">
    <source>
        <dbReference type="ARBA" id="ARBA00022603"/>
    </source>
</evidence>
<keyword evidence="6" id="KW-1185">Reference proteome</keyword>
<dbReference type="Pfam" id="PF00891">
    <property type="entry name" value="Methyltransf_2"/>
    <property type="match status" value="1"/>
</dbReference>
<evidence type="ECO:0000313" key="5">
    <source>
        <dbReference type="EMBL" id="KAK9100228.1"/>
    </source>
</evidence>
<dbReference type="PROSITE" id="PS51683">
    <property type="entry name" value="SAM_OMT_II"/>
    <property type="match status" value="1"/>
</dbReference>
<dbReference type="GO" id="GO:0008171">
    <property type="term" value="F:O-methyltransferase activity"/>
    <property type="evidence" value="ECO:0007669"/>
    <property type="project" value="InterPro"/>
</dbReference>
<evidence type="ECO:0000259" key="4">
    <source>
        <dbReference type="Pfam" id="PF00891"/>
    </source>
</evidence>
<accession>A0AAP0HSZ9</accession>
<evidence type="ECO:0000256" key="2">
    <source>
        <dbReference type="ARBA" id="ARBA00022679"/>
    </source>
</evidence>
<dbReference type="Gene3D" id="3.40.50.150">
    <property type="entry name" value="Vaccinia Virus protein VP39"/>
    <property type="match status" value="1"/>
</dbReference>
<sequence length="122" mass="13483">MTDQREVSSAGGSQGLTGGRLPAAPAWVLHNWDDEQCLRLLKCYEALPKGGKVIVVEGILPMTSKLDNATRVIFALDMLMMVPFGAKERTKEEFEAFAKGSGFADIRFACNPYGLWIIEFLK</sequence>
<feature type="domain" description="O-methyltransferase C-terminal" evidence="4">
    <location>
        <begin position="26"/>
        <end position="104"/>
    </location>
</feature>
<keyword evidence="1" id="KW-0489">Methyltransferase</keyword>
<dbReference type="EMBL" id="JBBNAG010000010">
    <property type="protein sequence ID" value="KAK9100228.1"/>
    <property type="molecule type" value="Genomic_DNA"/>
</dbReference>
<dbReference type="SUPFAM" id="SSF53335">
    <property type="entry name" value="S-adenosyl-L-methionine-dependent methyltransferases"/>
    <property type="match status" value="1"/>
</dbReference>
<evidence type="ECO:0000313" key="6">
    <source>
        <dbReference type="Proteomes" id="UP001419268"/>
    </source>
</evidence>